<dbReference type="Gene3D" id="3.40.710.10">
    <property type="entry name" value="DD-peptidase/beta-lactamase superfamily"/>
    <property type="match status" value="1"/>
</dbReference>
<feature type="compositionally biased region" description="Polar residues" evidence="8">
    <location>
        <begin position="33"/>
        <end position="47"/>
    </location>
</feature>
<dbReference type="GO" id="GO:0004180">
    <property type="term" value="F:carboxypeptidase activity"/>
    <property type="evidence" value="ECO:0007669"/>
    <property type="project" value="UniProtKB-KW"/>
</dbReference>
<gene>
    <name evidence="10" type="ORF">LQV63_09795</name>
</gene>
<feature type="domain" description="Peptidase S11 D-alanyl-D-alanine carboxypeptidase A N-terminal" evidence="9">
    <location>
        <begin position="58"/>
        <end position="283"/>
    </location>
</feature>
<dbReference type="RefSeq" id="WP_233696527.1">
    <property type="nucleotide sequence ID" value="NZ_JAJNBZ010000005.1"/>
</dbReference>
<evidence type="ECO:0000256" key="5">
    <source>
        <dbReference type="ARBA" id="ARBA00022984"/>
    </source>
</evidence>
<dbReference type="PRINTS" id="PR00725">
    <property type="entry name" value="DADACBPTASE1"/>
</dbReference>
<dbReference type="PANTHER" id="PTHR21581">
    <property type="entry name" value="D-ALANYL-D-ALANINE CARBOXYPEPTIDASE"/>
    <property type="match status" value="1"/>
</dbReference>
<comment type="similarity">
    <text evidence="1 7">Belongs to the peptidase S11 family.</text>
</comment>
<reference evidence="10 11" key="1">
    <citation type="submission" date="2021-11" db="EMBL/GenBank/DDBJ databases">
        <title>Draft genome sequence of Paenibacillus profundus YoMME, a new Gram-positive bacteria with exoelectrogenic properties.</title>
        <authorList>
            <person name="Hubenova Y."/>
            <person name="Hubenova E."/>
            <person name="Manasiev Y."/>
            <person name="Peykov S."/>
            <person name="Mitov M."/>
        </authorList>
    </citation>
    <scope>NUCLEOTIDE SEQUENCE [LARGE SCALE GENOMIC DNA]</scope>
    <source>
        <strain evidence="10 11">YoMME</strain>
    </source>
</reference>
<keyword evidence="10" id="KW-0645">Protease</keyword>
<evidence type="ECO:0000259" key="9">
    <source>
        <dbReference type="Pfam" id="PF00768"/>
    </source>
</evidence>
<keyword evidence="10" id="KW-0121">Carboxypeptidase</keyword>
<dbReference type="Proteomes" id="UP001199916">
    <property type="component" value="Unassembled WGS sequence"/>
</dbReference>
<keyword evidence="4" id="KW-0133">Cell shape</keyword>
<comment type="caution">
    <text evidence="10">The sequence shown here is derived from an EMBL/GenBank/DDBJ whole genome shotgun (WGS) entry which is preliminary data.</text>
</comment>
<feature type="region of interest" description="Disordered" evidence="8">
    <location>
        <begin position="32"/>
        <end position="55"/>
    </location>
</feature>
<evidence type="ECO:0000256" key="7">
    <source>
        <dbReference type="RuleBase" id="RU004016"/>
    </source>
</evidence>
<evidence type="ECO:0000256" key="1">
    <source>
        <dbReference type="ARBA" id="ARBA00007164"/>
    </source>
</evidence>
<keyword evidence="2" id="KW-0732">Signal</keyword>
<dbReference type="InterPro" id="IPR001967">
    <property type="entry name" value="Peptidase_S11_N"/>
</dbReference>
<evidence type="ECO:0000256" key="3">
    <source>
        <dbReference type="ARBA" id="ARBA00022801"/>
    </source>
</evidence>
<keyword evidence="6" id="KW-0961">Cell wall biogenesis/degradation</keyword>
<evidence type="ECO:0000256" key="8">
    <source>
        <dbReference type="SAM" id="MobiDB-lite"/>
    </source>
</evidence>
<evidence type="ECO:0000256" key="6">
    <source>
        <dbReference type="ARBA" id="ARBA00023316"/>
    </source>
</evidence>
<keyword evidence="3" id="KW-0378">Hydrolase</keyword>
<dbReference type="Pfam" id="PF00768">
    <property type="entry name" value="Peptidase_S11"/>
    <property type="match status" value="1"/>
</dbReference>
<keyword evidence="11" id="KW-1185">Reference proteome</keyword>
<evidence type="ECO:0000256" key="2">
    <source>
        <dbReference type="ARBA" id="ARBA00022729"/>
    </source>
</evidence>
<evidence type="ECO:0000313" key="10">
    <source>
        <dbReference type="EMBL" id="MCE5169604.1"/>
    </source>
</evidence>
<dbReference type="SUPFAM" id="SSF56601">
    <property type="entry name" value="beta-lactamase/transpeptidase-like"/>
    <property type="match status" value="1"/>
</dbReference>
<dbReference type="PANTHER" id="PTHR21581:SF33">
    <property type="entry name" value="D-ALANYL-D-ALANINE CARBOXYPEPTIDASE DACB"/>
    <property type="match status" value="1"/>
</dbReference>
<evidence type="ECO:0000256" key="4">
    <source>
        <dbReference type="ARBA" id="ARBA00022960"/>
    </source>
</evidence>
<accession>A0ABS8YED2</accession>
<name>A0ABS8YED2_9BACL</name>
<keyword evidence="5" id="KW-0573">Peptidoglycan synthesis</keyword>
<sequence>MNRFPYVGQVAKVLLISMVLMGMGTVEVFGQPASPNDTEATIQTTKPVPSGQKPARISLPSTNAKAAALIDVKTGRLLFSHNGDAMLPMASTTKIMTAIVAIEHGRLSDKVKVSGKAFGKEGSSIYLRLGEEMSLNHLLYGLMLRSGNDAAVAIAEHVGGSEEGFVYMMNEKAKMLGLEHTQFRNPHGLDAEGHYTTANELAQLSAYALHNSIFRDIVRTQVKMAPNPYEKWDYKWMNKNKMLRLYEGADGVKTGYTSDALRCLVSSATRDGQQLVAVTLNDSSDWVDHSRLLNYGFQAFPMTSLVEKGQEIEGYPLQTSSEVAYPISAGERERIVTAVSILDKNSLDARLGHRGRLIVKLDDNVIATVPLTDSNASASSPASSMPSYEGQAATLVGKWFAKMRYVVGSLFGA</sequence>
<dbReference type="InterPro" id="IPR018044">
    <property type="entry name" value="Peptidase_S11"/>
</dbReference>
<proteinExistence type="inferred from homology"/>
<protein>
    <submittedName>
        <fullName evidence="10">D-alanyl-D-alanine carboxypeptidase</fullName>
    </submittedName>
</protein>
<evidence type="ECO:0000313" key="11">
    <source>
        <dbReference type="Proteomes" id="UP001199916"/>
    </source>
</evidence>
<organism evidence="10 11">
    <name type="scientific">Paenibacillus profundus</name>
    <dbReference type="NCBI Taxonomy" id="1173085"/>
    <lineage>
        <taxon>Bacteria</taxon>
        <taxon>Bacillati</taxon>
        <taxon>Bacillota</taxon>
        <taxon>Bacilli</taxon>
        <taxon>Bacillales</taxon>
        <taxon>Paenibacillaceae</taxon>
        <taxon>Paenibacillus</taxon>
    </lineage>
</organism>
<dbReference type="EMBL" id="JAJNBZ010000005">
    <property type="protein sequence ID" value="MCE5169604.1"/>
    <property type="molecule type" value="Genomic_DNA"/>
</dbReference>
<dbReference type="InterPro" id="IPR012338">
    <property type="entry name" value="Beta-lactam/transpept-like"/>
</dbReference>